<keyword evidence="1" id="KW-1133">Transmembrane helix</keyword>
<proteinExistence type="predicted"/>
<keyword evidence="3" id="KW-1185">Reference proteome</keyword>
<sequence>MKFIIIKLDKEKYSQVIQKLDELKTNDNYKRNFDCYFIEEKVTYSDDFADKFVVFNDEYYAINDDKNSDEYFYNKFYFLKSESEFNDLVKIYKITNLYKRDRGGYMVGFNNNTFICFSQMSTDSGLNSPNVFKILFLQILSISYQGLNQEFLQNLQNLDGKFDDVVASDLTFKIHNFRLKEIKCNLYKSHIGDETYEIYKMIVEYFDFKNTFEKISQVFQEIFAVKTREYEIKNIKLQNDFNEHIKNLFEEQKKQTLEREKQDKKMNKFVKLGTSITILTFISVIADIFNLWDRFKVNF</sequence>
<dbReference type="Proteomes" id="UP000594749">
    <property type="component" value="Chromosome"/>
</dbReference>
<evidence type="ECO:0000313" key="2">
    <source>
        <dbReference type="EMBL" id="QOQ87738.1"/>
    </source>
</evidence>
<dbReference type="OrthoDB" id="10004750at2"/>
<evidence type="ECO:0000256" key="1">
    <source>
        <dbReference type="SAM" id="Phobius"/>
    </source>
</evidence>
<dbReference type="AlphaFoldDB" id="A0A7M1LGQ4"/>
<organism evidence="2 3">
    <name type="scientific">Campylobacter corcagiensis</name>
    <dbReference type="NCBI Taxonomy" id="1448857"/>
    <lineage>
        <taxon>Bacteria</taxon>
        <taxon>Pseudomonadati</taxon>
        <taxon>Campylobacterota</taxon>
        <taxon>Epsilonproteobacteria</taxon>
        <taxon>Campylobacterales</taxon>
        <taxon>Campylobacteraceae</taxon>
        <taxon>Campylobacter</taxon>
    </lineage>
</organism>
<accession>A0A7M1LGQ4</accession>
<protein>
    <submittedName>
        <fullName evidence="2">Uncharacterized protein</fullName>
    </submittedName>
</protein>
<dbReference type="RefSeq" id="WP_025802525.1">
    <property type="nucleotide sequence ID" value="NZ_CP053842.1"/>
</dbReference>
<dbReference type="EMBL" id="CP063078">
    <property type="protein sequence ID" value="QOQ87738.1"/>
    <property type="molecule type" value="Genomic_DNA"/>
</dbReference>
<name>A0A7M1LGQ4_9BACT</name>
<keyword evidence="1" id="KW-0472">Membrane</keyword>
<feature type="transmembrane region" description="Helical" evidence="1">
    <location>
        <begin position="269"/>
        <end position="292"/>
    </location>
</feature>
<reference evidence="2 3" key="1">
    <citation type="submission" date="2020-10" db="EMBL/GenBank/DDBJ databases">
        <title>Campylobacter and Helicobacter PacBio genomes.</title>
        <authorList>
            <person name="Lane C."/>
        </authorList>
    </citation>
    <scope>NUCLEOTIDE SEQUENCE [LARGE SCALE GENOMIC DNA]</scope>
    <source>
        <strain evidence="2 3">2016D-0077</strain>
    </source>
</reference>
<evidence type="ECO:0000313" key="3">
    <source>
        <dbReference type="Proteomes" id="UP000594749"/>
    </source>
</evidence>
<gene>
    <name evidence="2" type="ORF">IMC76_02700</name>
</gene>
<keyword evidence="1" id="KW-0812">Transmembrane</keyword>